<reference evidence="10" key="1">
    <citation type="submission" date="2016-09" db="EMBL/GenBank/DDBJ databases">
        <title>Acidihalobacter prosperus F5.</title>
        <authorList>
            <person name="Khaleque H.N."/>
            <person name="Ramsay J.P."/>
            <person name="Kaksonen A.H."/>
            <person name="Boxall N.J."/>
            <person name="Watkin E.L.J."/>
        </authorList>
    </citation>
    <scope>NUCLEOTIDE SEQUENCE [LARGE SCALE GENOMIC DNA]</scope>
    <source>
        <strain evidence="10">F5</strain>
    </source>
</reference>
<dbReference type="Gene3D" id="3.40.50.300">
    <property type="entry name" value="P-loop containing nucleotide triphosphate hydrolases"/>
    <property type="match status" value="1"/>
</dbReference>
<dbReference type="CDD" id="cd00009">
    <property type="entry name" value="AAA"/>
    <property type="match status" value="1"/>
</dbReference>
<gene>
    <name evidence="5" type="ORF">BI364_07220</name>
    <name evidence="6" type="ORF">BI364_07540</name>
    <name evidence="7" type="ORF">BI364_11360</name>
    <name evidence="8" type="ORF">BI364_13050</name>
    <name evidence="9" type="ORF">BI364_13425</name>
</gene>
<dbReference type="InterPro" id="IPR003593">
    <property type="entry name" value="AAA+_ATPase"/>
</dbReference>
<evidence type="ECO:0000313" key="9">
    <source>
        <dbReference type="EMBL" id="AOU98827.1"/>
    </source>
</evidence>
<evidence type="ECO:0000313" key="6">
    <source>
        <dbReference type="EMBL" id="AOU97837.1"/>
    </source>
</evidence>
<evidence type="ECO:0000313" key="7">
    <source>
        <dbReference type="EMBL" id="AOU98472.1"/>
    </source>
</evidence>
<dbReference type="SMART" id="SM00382">
    <property type="entry name" value="AAA"/>
    <property type="match status" value="1"/>
</dbReference>
<dbReference type="EMBL" id="CP017415">
    <property type="protein sequence ID" value="AOU97837.1"/>
    <property type="molecule type" value="Genomic_DNA"/>
</dbReference>
<evidence type="ECO:0000313" key="8">
    <source>
        <dbReference type="EMBL" id="AOU98770.1"/>
    </source>
</evidence>
<dbReference type="KEGG" id="aprs:BI364_07220"/>
<dbReference type="PANTHER" id="PTHR30050:SF4">
    <property type="entry name" value="ATP-BINDING PROTEIN RV3427C IN INSERTION SEQUENCE-RELATED"/>
    <property type="match status" value="1"/>
</dbReference>
<dbReference type="GO" id="GO:0006260">
    <property type="term" value="P:DNA replication"/>
    <property type="evidence" value="ECO:0007669"/>
    <property type="project" value="TreeGrafter"/>
</dbReference>
<name>A0A1D8IQZ9_9GAMM</name>
<dbReference type="PANTHER" id="PTHR30050">
    <property type="entry name" value="CHROMOSOMAL REPLICATION INITIATOR PROTEIN DNAA"/>
    <property type="match status" value="1"/>
</dbReference>
<evidence type="ECO:0000259" key="4">
    <source>
        <dbReference type="SMART" id="SM00382"/>
    </source>
</evidence>
<dbReference type="EMBL" id="CP017415">
    <property type="protein sequence ID" value="AOU98472.1"/>
    <property type="molecule type" value="Genomic_DNA"/>
</dbReference>
<dbReference type="AlphaFoldDB" id="A0A1D8IQZ9"/>
<keyword evidence="2" id="KW-0547">Nucleotide-binding</keyword>
<protein>
    <submittedName>
        <fullName evidence="9">AAA family ATPase</fullName>
    </submittedName>
</protein>
<dbReference type="KEGG" id="aprs:BI364_11360"/>
<dbReference type="GO" id="GO:0005524">
    <property type="term" value="F:ATP binding"/>
    <property type="evidence" value="ECO:0007669"/>
    <property type="project" value="UniProtKB-KW"/>
</dbReference>
<dbReference type="EMBL" id="CP017415">
    <property type="protein sequence ID" value="AOU98827.1"/>
    <property type="molecule type" value="Genomic_DNA"/>
</dbReference>
<keyword evidence="3" id="KW-0067">ATP-binding</keyword>
<dbReference type="KEGG" id="aprs:BI364_07540"/>
<dbReference type="InterPro" id="IPR002611">
    <property type="entry name" value="IstB_ATP-bd"/>
</dbReference>
<dbReference type="Pfam" id="PF01695">
    <property type="entry name" value="IstB_IS21"/>
    <property type="match status" value="1"/>
</dbReference>
<dbReference type="EMBL" id="CP017415">
    <property type="protein sequence ID" value="AOU97782.1"/>
    <property type="molecule type" value="Genomic_DNA"/>
</dbReference>
<evidence type="ECO:0000313" key="5">
    <source>
        <dbReference type="EMBL" id="AOU97782.1"/>
    </source>
</evidence>
<evidence type="ECO:0000256" key="2">
    <source>
        <dbReference type="ARBA" id="ARBA00022741"/>
    </source>
</evidence>
<dbReference type="RefSeq" id="WP_070078167.1">
    <property type="nucleotide sequence ID" value="NZ_CP017415.1"/>
</dbReference>
<dbReference type="FunFam" id="3.40.50.300:FF:001361">
    <property type="entry name" value="AAA family ATPase"/>
    <property type="match status" value="1"/>
</dbReference>
<proteinExistence type="inferred from homology"/>
<evidence type="ECO:0000256" key="1">
    <source>
        <dbReference type="ARBA" id="ARBA00008059"/>
    </source>
</evidence>
<dbReference type="InterPro" id="IPR027417">
    <property type="entry name" value="P-loop_NTPase"/>
</dbReference>
<accession>A0A1D8IQZ9</accession>
<dbReference type="EMBL" id="CP017415">
    <property type="protein sequence ID" value="AOU98770.1"/>
    <property type="molecule type" value="Genomic_DNA"/>
</dbReference>
<dbReference type="PIRSF" id="PIRSF003073">
    <property type="entry name" value="DNAC_TnpB_IstB"/>
    <property type="match status" value="1"/>
</dbReference>
<dbReference type="KEGG" id="aprs:BI364_13050"/>
<organism evidence="9 10">
    <name type="scientific">Acidihalobacter yilgarnensis</name>
    <dbReference type="NCBI Taxonomy" id="2819280"/>
    <lineage>
        <taxon>Bacteria</taxon>
        <taxon>Pseudomonadati</taxon>
        <taxon>Pseudomonadota</taxon>
        <taxon>Gammaproteobacteria</taxon>
        <taxon>Chromatiales</taxon>
        <taxon>Ectothiorhodospiraceae</taxon>
        <taxon>Acidihalobacter</taxon>
    </lineage>
</organism>
<dbReference type="SUPFAM" id="SSF52540">
    <property type="entry name" value="P-loop containing nucleoside triphosphate hydrolases"/>
    <property type="match status" value="1"/>
</dbReference>
<dbReference type="KEGG" id="aprs:BI364_13425"/>
<dbReference type="InterPro" id="IPR047661">
    <property type="entry name" value="IstB"/>
</dbReference>
<feature type="domain" description="AAA+ ATPase" evidence="4">
    <location>
        <begin position="98"/>
        <end position="231"/>
    </location>
</feature>
<evidence type="ECO:0000313" key="10">
    <source>
        <dbReference type="Proteomes" id="UP000095401"/>
    </source>
</evidence>
<reference evidence="9" key="2">
    <citation type="journal article" date="2020" name="Int. J. Syst. Evol. Microbiol.">
        <title>Genome-based classification of Acidihalobacter prosperus F5 (=DSM 105917=JCM 32255) as Acidihalobacter yilgarnensis sp. nov.</title>
        <authorList>
            <person name="Khaleque H.N."/>
            <person name="Gonzalez C."/>
            <person name="Johnson D.B."/>
            <person name="Kaksonen A.H."/>
            <person name="Holmes D.S."/>
            <person name="Watkin E.L.J."/>
        </authorList>
    </citation>
    <scope>NUCLEOTIDE SEQUENCE</scope>
    <source>
        <strain evidence="9">F5</strain>
    </source>
</reference>
<evidence type="ECO:0000256" key="3">
    <source>
        <dbReference type="ARBA" id="ARBA00022840"/>
    </source>
</evidence>
<keyword evidence="10" id="KW-1185">Reference proteome</keyword>
<sequence>MLHHPTLDKLQQLRLTGMHKALRDQLALPEIEDLSFEERLGLLADRELTEREDRRLQTRLRQAKLKQNACLEDIDYRTRRGLDKGLITQLATGQWIREGLNLLLLGPTGVGKTWIACALAQQACRQGFTTRYLRAPRLFEDLQLAHADGRFPKLMASLAKTDLIVLDDWGLGPLDATARRDLLELLDDRHGQRATLVTSQLPVEHWHEIIGDPTLADAILDRLVHNGYRITLKGESMRKRRARNLTVSTDSE</sequence>
<dbReference type="NCBIfam" id="NF038214">
    <property type="entry name" value="IS21_help_AAA"/>
    <property type="match status" value="1"/>
</dbReference>
<dbReference type="InterPro" id="IPR028350">
    <property type="entry name" value="DNAC/IstB-like"/>
</dbReference>
<dbReference type="Proteomes" id="UP000095401">
    <property type="component" value="Chromosome"/>
</dbReference>
<comment type="similarity">
    <text evidence="1">Belongs to the IS21/IS1162 putative ATP-binding protein family.</text>
</comment>